<dbReference type="SUPFAM" id="SSF50494">
    <property type="entry name" value="Trypsin-like serine proteases"/>
    <property type="match status" value="1"/>
</dbReference>
<dbReference type="RefSeq" id="WP_132229869.1">
    <property type="nucleotide sequence ID" value="NZ_NRRH01000004.1"/>
</dbReference>
<dbReference type="InterPro" id="IPR009003">
    <property type="entry name" value="Peptidase_S1_PA"/>
</dbReference>
<dbReference type="PANTHER" id="PTHR43019:SF23">
    <property type="entry name" value="PROTEASE DO-LIKE 5, CHLOROPLASTIC"/>
    <property type="match status" value="1"/>
</dbReference>
<dbReference type="EMBL" id="SMDC01000007">
    <property type="protein sequence ID" value="TCW35129.1"/>
    <property type="molecule type" value="Genomic_DNA"/>
</dbReference>
<dbReference type="InterPro" id="IPR001940">
    <property type="entry name" value="Peptidase_S1C"/>
</dbReference>
<gene>
    <name evidence="1" type="ORF">EDC29_10768</name>
</gene>
<dbReference type="Pfam" id="PF13365">
    <property type="entry name" value="Trypsin_2"/>
    <property type="match status" value="1"/>
</dbReference>
<organism evidence="1 2">
    <name type="scientific">Marichromatium gracile</name>
    <name type="common">Chromatium gracile</name>
    <dbReference type="NCBI Taxonomy" id="1048"/>
    <lineage>
        <taxon>Bacteria</taxon>
        <taxon>Pseudomonadati</taxon>
        <taxon>Pseudomonadota</taxon>
        <taxon>Gammaproteobacteria</taxon>
        <taxon>Chromatiales</taxon>
        <taxon>Chromatiaceae</taxon>
        <taxon>Marichromatium</taxon>
    </lineage>
</organism>
<comment type="caution">
    <text evidence="1">The sequence shown here is derived from an EMBL/GenBank/DDBJ whole genome shotgun (WGS) entry which is preliminary data.</text>
</comment>
<dbReference type="Proteomes" id="UP000295247">
    <property type="component" value="Unassembled WGS sequence"/>
</dbReference>
<dbReference type="GO" id="GO:0004252">
    <property type="term" value="F:serine-type endopeptidase activity"/>
    <property type="evidence" value="ECO:0007669"/>
    <property type="project" value="InterPro"/>
</dbReference>
<dbReference type="PRINTS" id="PR00834">
    <property type="entry name" value="PROTEASES2C"/>
</dbReference>
<dbReference type="InterPro" id="IPR043504">
    <property type="entry name" value="Peptidase_S1_PA_chymotrypsin"/>
</dbReference>
<evidence type="ECO:0000313" key="1">
    <source>
        <dbReference type="EMBL" id="TCW35129.1"/>
    </source>
</evidence>
<proteinExistence type="predicted"/>
<dbReference type="Gene3D" id="2.40.10.10">
    <property type="entry name" value="Trypsin-like serine proteases"/>
    <property type="match status" value="2"/>
</dbReference>
<sequence length="297" mass="32175">MHALPCARPALITLPVVLLLLTGILPTRTVVGATLVNCYDAQREMVVRTRQEDCQGRAVSDAEAAAIRERRRSYVRDSLEVNSNPRVLGRRLERIGAGFFVDPAGHLLTNAHVVNNCTTITVSRDRGEMAPARPIAVDSRADLALLATDYRPERAAPFMPLDAPLPETVAIVGYPNQGLPPLRPLLTIGTIAPTRLITTPPRTLTLNADIRPGNSGGPVLADDGRVVGVVFAAVDTPAVYEHTGRVVRNIGVSIPNTVTLPFLERHGIGIEETAPSTPPDDMLEYTHAFIARVECWR</sequence>
<name>A0A4R4A9C0_MARGR</name>
<reference evidence="1 2" key="1">
    <citation type="submission" date="2019-03" db="EMBL/GenBank/DDBJ databases">
        <title>Genomic Encyclopedia of Type Strains, Phase IV (KMG-IV): sequencing the most valuable type-strain genomes for metagenomic binning, comparative biology and taxonomic classification.</title>
        <authorList>
            <person name="Goeker M."/>
        </authorList>
    </citation>
    <scope>NUCLEOTIDE SEQUENCE [LARGE SCALE GENOMIC DNA]</scope>
    <source>
        <strain evidence="1 2">DSM 203</strain>
    </source>
</reference>
<dbReference type="AlphaFoldDB" id="A0A4R4A9C0"/>
<protein>
    <submittedName>
        <fullName evidence="1">Trypsin-like peptidase</fullName>
    </submittedName>
</protein>
<evidence type="ECO:0000313" key="2">
    <source>
        <dbReference type="Proteomes" id="UP000295247"/>
    </source>
</evidence>
<dbReference type="GO" id="GO:0006508">
    <property type="term" value="P:proteolysis"/>
    <property type="evidence" value="ECO:0007669"/>
    <property type="project" value="InterPro"/>
</dbReference>
<dbReference type="PANTHER" id="PTHR43019">
    <property type="entry name" value="SERINE ENDOPROTEASE DEGS"/>
    <property type="match status" value="1"/>
</dbReference>
<accession>A0A4R4A9C0</accession>